<organism evidence="7 8">
    <name type="scientific">Clostridium aciditolerans</name>
    <dbReference type="NCBI Taxonomy" id="339861"/>
    <lineage>
        <taxon>Bacteria</taxon>
        <taxon>Bacillati</taxon>
        <taxon>Bacillota</taxon>
        <taxon>Clostridia</taxon>
        <taxon>Eubacteriales</taxon>
        <taxon>Clostridiaceae</taxon>
        <taxon>Clostridium</taxon>
    </lineage>
</organism>
<comment type="cofactor">
    <cofactor evidence="1">
        <name>FMN</name>
        <dbReference type="ChEBI" id="CHEBI:58210"/>
    </cofactor>
</comment>
<evidence type="ECO:0000256" key="1">
    <source>
        <dbReference type="ARBA" id="ARBA00001917"/>
    </source>
</evidence>
<name>A0A934HVX3_9CLOT</name>
<dbReference type="RefSeq" id="WP_211141334.1">
    <property type="nucleotide sequence ID" value="NZ_JAEEGB010000005.1"/>
</dbReference>
<accession>A0A934HVX3</accession>
<dbReference type="GO" id="GO:0003959">
    <property type="term" value="F:NADPH dehydrogenase activity"/>
    <property type="evidence" value="ECO:0007669"/>
    <property type="project" value="InterPro"/>
</dbReference>
<evidence type="ECO:0000313" key="8">
    <source>
        <dbReference type="Proteomes" id="UP000622687"/>
    </source>
</evidence>
<keyword evidence="4" id="KW-0521">NADP</keyword>
<keyword evidence="8" id="KW-1185">Reference proteome</keyword>
<dbReference type="Proteomes" id="UP000622687">
    <property type="component" value="Unassembled WGS sequence"/>
</dbReference>
<evidence type="ECO:0000259" key="6">
    <source>
        <dbReference type="Pfam" id="PF00724"/>
    </source>
</evidence>
<dbReference type="SUPFAM" id="SSF51395">
    <property type="entry name" value="FMN-linked oxidoreductases"/>
    <property type="match status" value="1"/>
</dbReference>
<keyword evidence="2" id="KW-0285">Flavoprotein</keyword>
<dbReference type="InterPro" id="IPR044152">
    <property type="entry name" value="YqjM-like"/>
</dbReference>
<dbReference type="Pfam" id="PF00724">
    <property type="entry name" value="Oxidored_FMN"/>
    <property type="match status" value="2"/>
</dbReference>
<dbReference type="PANTHER" id="PTHR43303">
    <property type="entry name" value="NADPH DEHYDROGENASE C23G7.10C-RELATED"/>
    <property type="match status" value="1"/>
</dbReference>
<comment type="caution">
    <text evidence="7">The sequence shown here is derived from an EMBL/GenBank/DDBJ whole genome shotgun (WGS) entry which is preliminary data.</text>
</comment>
<evidence type="ECO:0000256" key="2">
    <source>
        <dbReference type="ARBA" id="ARBA00022630"/>
    </source>
</evidence>
<dbReference type="PANTHER" id="PTHR43303:SF4">
    <property type="entry name" value="NADPH DEHYDROGENASE C23G7.10C-RELATED"/>
    <property type="match status" value="1"/>
</dbReference>
<protein>
    <submittedName>
        <fullName evidence="7">NADH:flavin oxidoreductase</fullName>
    </submittedName>
</protein>
<dbReference type="Gene3D" id="3.20.20.70">
    <property type="entry name" value="Aldolase class I"/>
    <property type="match status" value="1"/>
</dbReference>
<evidence type="ECO:0000256" key="5">
    <source>
        <dbReference type="ARBA" id="ARBA00023002"/>
    </source>
</evidence>
<dbReference type="EMBL" id="JAEEGB010000005">
    <property type="protein sequence ID" value="MBI6871897.1"/>
    <property type="molecule type" value="Genomic_DNA"/>
</dbReference>
<evidence type="ECO:0000256" key="3">
    <source>
        <dbReference type="ARBA" id="ARBA00022643"/>
    </source>
</evidence>
<dbReference type="InterPro" id="IPR001155">
    <property type="entry name" value="OxRdtase_FMN_N"/>
</dbReference>
<evidence type="ECO:0000313" key="7">
    <source>
        <dbReference type="EMBL" id="MBI6871897.1"/>
    </source>
</evidence>
<feature type="domain" description="NADH:flavin oxidoreductase/NADH oxidase N-terminal" evidence="6">
    <location>
        <begin position="3"/>
        <end position="102"/>
    </location>
</feature>
<proteinExistence type="predicted"/>
<dbReference type="GO" id="GO:0050661">
    <property type="term" value="F:NADP binding"/>
    <property type="evidence" value="ECO:0007669"/>
    <property type="project" value="InterPro"/>
</dbReference>
<dbReference type="CDD" id="cd02803">
    <property type="entry name" value="OYE_like_FMN_family"/>
    <property type="match status" value="1"/>
</dbReference>
<dbReference type="InterPro" id="IPR013785">
    <property type="entry name" value="Aldolase_TIM"/>
</dbReference>
<sequence>MEILNPIKIKNIQFKNKVVMAPMVPFGLQSKDGIMGEEMLQHYLKRADTGIGLIISQSLSIAARKTLDGRAGAYSDSHIDYLSTIAKVCHDNGTKFFAQLAYPSIGYQNGDTINNLTEEDILEIQNEFINAAKICKKAGCDGIELHGAHGFFLNMLTSPLSNRRKDQYGGDINGRLFLVKKIVEGIKEFADDNFIISYRLGWSDCLNTDIQTAQALENLGIEMLHISSGIPSDRNLEIPKDFQFNEIVYTGCQIKKNVNIPVTVVNDIETLNRGNYLIENKLCDFVAYGKPFLADSNFMLKSIENPDYKSCLVCKKCQWFIDGEKCPVQIKTKVR</sequence>
<dbReference type="AlphaFoldDB" id="A0A934HVX3"/>
<evidence type="ECO:0000256" key="4">
    <source>
        <dbReference type="ARBA" id="ARBA00022857"/>
    </source>
</evidence>
<feature type="domain" description="NADH:flavin oxidoreductase/NADH oxidase N-terminal" evidence="6">
    <location>
        <begin position="114"/>
        <end position="301"/>
    </location>
</feature>
<gene>
    <name evidence="7" type="ORF">I6U51_04145</name>
</gene>
<dbReference type="GO" id="GO:0010181">
    <property type="term" value="F:FMN binding"/>
    <property type="evidence" value="ECO:0007669"/>
    <property type="project" value="InterPro"/>
</dbReference>
<keyword evidence="5" id="KW-0560">Oxidoreductase</keyword>
<reference evidence="7" key="1">
    <citation type="submission" date="2020-12" db="EMBL/GenBank/DDBJ databases">
        <title>Clostridium thailandense sp. nov., a novel acetogenic bacterium isolated from peat land soil in Thailand.</title>
        <authorList>
            <person name="Chaikitkaew S."/>
            <person name="Birkeland N.K."/>
        </authorList>
    </citation>
    <scope>NUCLEOTIDE SEQUENCE</scope>
    <source>
        <strain evidence="7">DSM 17425</strain>
    </source>
</reference>
<keyword evidence="3" id="KW-0288">FMN</keyword>